<evidence type="ECO:0000256" key="1">
    <source>
        <dbReference type="SAM" id="Phobius"/>
    </source>
</evidence>
<accession>A0A917ELN7</accession>
<keyword evidence="1" id="KW-1133">Transmembrane helix</keyword>
<keyword evidence="1" id="KW-0812">Transmembrane</keyword>
<dbReference type="Proteomes" id="UP000605259">
    <property type="component" value="Unassembled WGS sequence"/>
</dbReference>
<gene>
    <name evidence="2" type="ORF">GCM10007140_08780</name>
</gene>
<name>A0A917ELN7_9BACI</name>
<dbReference type="EMBL" id="BMFK01000001">
    <property type="protein sequence ID" value="GGE60694.1"/>
    <property type="molecule type" value="Genomic_DNA"/>
</dbReference>
<organism evidence="2 3">
    <name type="scientific">Priestia taiwanensis</name>
    <dbReference type="NCBI Taxonomy" id="1347902"/>
    <lineage>
        <taxon>Bacteria</taxon>
        <taxon>Bacillati</taxon>
        <taxon>Bacillota</taxon>
        <taxon>Bacilli</taxon>
        <taxon>Bacillales</taxon>
        <taxon>Bacillaceae</taxon>
        <taxon>Priestia</taxon>
    </lineage>
</organism>
<sequence length="130" mass="15455">MKRQTTFVILIITCLIVVVFVMKKTKENSVHAYLKGTYTSKQLPFNSFVFDTEDNYTFYYYHYDEFLHTQTVEKGTFSKASEDSFILESEYFDGKGIYPNKNNGFSIIINNKEYNFTRISRIPIFIKWNE</sequence>
<reference evidence="2" key="1">
    <citation type="journal article" date="2014" name="Int. J. Syst. Evol. Microbiol.">
        <title>Complete genome sequence of Corynebacterium casei LMG S-19264T (=DSM 44701T), isolated from a smear-ripened cheese.</title>
        <authorList>
            <consortium name="US DOE Joint Genome Institute (JGI-PGF)"/>
            <person name="Walter F."/>
            <person name="Albersmeier A."/>
            <person name="Kalinowski J."/>
            <person name="Ruckert C."/>
        </authorList>
    </citation>
    <scope>NUCLEOTIDE SEQUENCE</scope>
    <source>
        <strain evidence="2">CGMCC 1.12698</strain>
    </source>
</reference>
<proteinExistence type="predicted"/>
<evidence type="ECO:0000313" key="2">
    <source>
        <dbReference type="EMBL" id="GGE60694.1"/>
    </source>
</evidence>
<dbReference type="AlphaFoldDB" id="A0A917ELN7"/>
<protein>
    <submittedName>
        <fullName evidence="2">Uncharacterized protein</fullName>
    </submittedName>
</protein>
<keyword evidence="3" id="KW-1185">Reference proteome</keyword>
<evidence type="ECO:0000313" key="3">
    <source>
        <dbReference type="Proteomes" id="UP000605259"/>
    </source>
</evidence>
<dbReference type="RefSeq" id="WP_188387202.1">
    <property type="nucleotide sequence ID" value="NZ_BMFK01000001.1"/>
</dbReference>
<feature type="transmembrane region" description="Helical" evidence="1">
    <location>
        <begin position="6"/>
        <end position="22"/>
    </location>
</feature>
<keyword evidence="1" id="KW-0472">Membrane</keyword>
<reference evidence="2" key="2">
    <citation type="submission" date="2020-09" db="EMBL/GenBank/DDBJ databases">
        <authorList>
            <person name="Sun Q."/>
            <person name="Zhou Y."/>
        </authorList>
    </citation>
    <scope>NUCLEOTIDE SEQUENCE</scope>
    <source>
        <strain evidence="2">CGMCC 1.12698</strain>
    </source>
</reference>
<comment type="caution">
    <text evidence="2">The sequence shown here is derived from an EMBL/GenBank/DDBJ whole genome shotgun (WGS) entry which is preliminary data.</text>
</comment>